<keyword evidence="2 3" id="KW-0501">Molybdenum cofactor biosynthesis</keyword>
<dbReference type="InterPro" id="IPR016193">
    <property type="entry name" value="Cytidine_deaminase-like"/>
</dbReference>
<protein>
    <recommendedName>
        <fullName evidence="3">Sulfur carrier protein FdhD</fullName>
    </recommendedName>
</protein>
<evidence type="ECO:0000313" key="4">
    <source>
        <dbReference type="EMBL" id="ROR90782.1"/>
    </source>
</evidence>
<keyword evidence="5" id="KW-1185">Reference proteome</keyword>
<organism evidence="4 5">
    <name type="scientific">Nocardioides aurantiacus</name>
    <dbReference type="NCBI Taxonomy" id="86796"/>
    <lineage>
        <taxon>Bacteria</taxon>
        <taxon>Bacillati</taxon>
        <taxon>Actinomycetota</taxon>
        <taxon>Actinomycetes</taxon>
        <taxon>Propionibacteriales</taxon>
        <taxon>Nocardioidaceae</taxon>
        <taxon>Nocardioides</taxon>
    </lineage>
</organism>
<dbReference type="Gene3D" id="3.10.20.10">
    <property type="match status" value="1"/>
</dbReference>
<dbReference type="RefSeq" id="WP_246003431.1">
    <property type="nucleotide sequence ID" value="NZ_RKHO01000001.1"/>
</dbReference>
<comment type="function">
    <text evidence="3">Required for formate dehydrogenase (FDH) activity. Acts as a sulfur carrier protein that transfers sulfur from IscS to the molybdenum cofactor prior to its insertion into FDH.</text>
</comment>
<evidence type="ECO:0000256" key="3">
    <source>
        <dbReference type="HAMAP-Rule" id="MF_00187"/>
    </source>
</evidence>
<dbReference type="EMBL" id="RKHO01000001">
    <property type="protein sequence ID" value="ROR90782.1"/>
    <property type="molecule type" value="Genomic_DNA"/>
</dbReference>
<comment type="caution">
    <text evidence="4">The sequence shown here is derived from an EMBL/GenBank/DDBJ whole genome shotgun (WGS) entry which is preliminary data.</text>
</comment>
<sequence length="278" mass="29555">MSILGQRRRRPGPSVRDRVTEFRDGARLVHEDRVVTEEPLELRVGWPGSPAQRVAVTMRTPGHDFELAAGWLVHEGVTVPEEVRAVRYCTDETLGDLEEFNVVTVDLATAPRTMPAARMVSSACGVCGTDTVQDVLSRAEAVPPVSLSAATVLALPDRLREEQPGFERTGGIHAAGLFEADGTAVVVREDVGRHNAVDKAVGSRILGRAPVPPVLVLSGRIGFELVQKAVVSGVGALVAVGAPTSLAVSLAREADLVLVGFTRGQRFVAYAGADRITD</sequence>
<dbReference type="PIRSF" id="PIRSF015626">
    <property type="entry name" value="FdhD"/>
    <property type="match status" value="1"/>
</dbReference>
<accession>A0A3N2CTB9</accession>
<dbReference type="GO" id="GO:0097163">
    <property type="term" value="F:sulfur carrier activity"/>
    <property type="evidence" value="ECO:0007669"/>
    <property type="project" value="UniProtKB-UniRule"/>
</dbReference>
<evidence type="ECO:0000313" key="5">
    <source>
        <dbReference type="Proteomes" id="UP000281738"/>
    </source>
</evidence>
<dbReference type="Gene3D" id="3.40.140.10">
    <property type="entry name" value="Cytidine Deaminase, domain 2"/>
    <property type="match status" value="1"/>
</dbReference>
<dbReference type="PANTHER" id="PTHR30592">
    <property type="entry name" value="FORMATE DEHYDROGENASE"/>
    <property type="match status" value="1"/>
</dbReference>
<comment type="similarity">
    <text evidence="3">Belongs to the FdhD family.</text>
</comment>
<keyword evidence="1 3" id="KW-0963">Cytoplasm</keyword>
<evidence type="ECO:0000256" key="1">
    <source>
        <dbReference type="ARBA" id="ARBA00022490"/>
    </source>
</evidence>
<dbReference type="InterPro" id="IPR003786">
    <property type="entry name" value="FdhD"/>
</dbReference>
<dbReference type="Pfam" id="PF02634">
    <property type="entry name" value="FdhD-NarQ"/>
    <property type="match status" value="1"/>
</dbReference>
<dbReference type="SUPFAM" id="SSF53927">
    <property type="entry name" value="Cytidine deaminase-like"/>
    <property type="match status" value="1"/>
</dbReference>
<name>A0A3N2CTB9_9ACTN</name>
<evidence type="ECO:0000256" key="2">
    <source>
        <dbReference type="ARBA" id="ARBA00023150"/>
    </source>
</evidence>
<comment type="subcellular location">
    <subcellularLocation>
        <location evidence="3">Cytoplasm</location>
    </subcellularLocation>
</comment>
<reference evidence="4 5" key="1">
    <citation type="submission" date="2018-11" db="EMBL/GenBank/DDBJ databases">
        <title>Sequencing the genomes of 1000 actinobacteria strains.</title>
        <authorList>
            <person name="Klenk H.-P."/>
        </authorList>
    </citation>
    <scope>NUCLEOTIDE SEQUENCE [LARGE SCALE GENOMIC DNA]</scope>
    <source>
        <strain evidence="4 5">DSM 12652</strain>
    </source>
</reference>
<gene>
    <name evidence="3" type="primary">fdhD</name>
    <name evidence="4" type="ORF">EDD33_1630</name>
</gene>
<dbReference type="HAMAP" id="MF_00187">
    <property type="entry name" value="FdhD"/>
    <property type="match status" value="1"/>
</dbReference>
<dbReference type="GO" id="GO:0016783">
    <property type="term" value="F:sulfurtransferase activity"/>
    <property type="evidence" value="ECO:0007669"/>
    <property type="project" value="InterPro"/>
</dbReference>
<feature type="active site" description="Cysteine persulfide intermediate" evidence="3">
    <location>
        <position position="124"/>
    </location>
</feature>
<feature type="binding site" evidence="3">
    <location>
        <begin position="261"/>
        <end position="266"/>
    </location>
    <ligand>
        <name>Mo-bis(molybdopterin guanine dinucleotide)</name>
        <dbReference type="ChEBI" id="CHEBI:60539"/>
    </ligand>
</feature>
<dbReference type="GO" id="GO:0005737">
    <property type="term" value="C:cytoplasm"/>
    <property type="evidence" value="ECO:0007669"/>
    <property type="project" value="UniProtKB-SubCell"/>
</dbReference>
<dbReference type="GO" id="GO:0006777">
    <property type="term" value="P:Mo-molybdopterin cofactor biosynthetic process"/>
    <property type="evidence" value="ECO:0007669"/>
    <property type="project" value="UniProtKB-UniRule"/>
</dbReference>
<proteinExistence type="inferred from homology"/>
<dbReference type="Proteomes" id="UP000281738">
    <property type="component" value="Unassembled WGS sequence"/>
</dbReference>
<dbReference type="AlphaFoldDB" id="A0A3N2CTB9"/>
<dbReference type="PANTHER" id="PTHR30592:SF1">
    <property type="entry name" value="SULFUR CARRIER PROTEIN FDHD"/>
    <property type="match status" value="1"/>
</dbReference>